<sequence>MVCFLKKKKPSNKLRTEKKLEERPGINVKLFEASKGKYLESKLFHYRKSSQESNRNTTNSDRHNVTSSGCAHEDQTKASSMNIPKPPNINQMMSINHQ</sequence>
<dbReference type="EMBL" id="JBANQN010000007">
    <property type="protein sequence ID" value="KAK6784450.1"/>
    <property type="molecule type" value="Genomic_DNA"/>
</dbReference>
<feature type="compositionally biased region" description="Polar residues" evidence="1">
    <location>
        <begin position="77"/>
        <end position="98"/>
    </location>
</feature>
<evidence type="ECO:0000313" key="3">
    <source>
        <dbReference type="Proteomes" id="UP001371456"/>
    </source>
</evidence>
<dbReference type="Proteomes" id="UP001371456">
    <property type="component" value="Unassembled WGS sequence"/>
</dbReference>
<dbReference type="AlphaFoldDB" id="A0AAN8Y998"/>
<evidence type="ECO:0000313" key="2">
    <source>
        <dbReference type="EMBL" id="KAK6784450.1"/>
    </source>
</evidence>
<feature type="region of interest" description="Disordered" evidence="1">
    <location>
        <begin position="48"/>
        <end position="98"/>
    </location>
</feature>
<proteinExistence type="predicted"/>
<feature type="compositionally biased region" description="Polar residues" evidence="1">
    <location>
        <begin position="51"/>
        <end position="69"/>
    </location>
</feature>
<evidence type="ECO:0000256" key="1">
    <source>
        <dbReference type="SAM" id="MobiDB-lite"/>
    </source>
</evidence>
<gene>
    <name evidence="2" type="ORF">RDI58_017905</name>
</gene>
<keyword evidence="3" id="KW-1185">Reference proteome</keyword>
<reference evidence="2 3" key="1">
    <citation type="submission" date="2024-02" db="EMBL/GenBank/DDBJ databases">
        <title>de novo genome assembly of Solanum bulbocastanum strain 11H21.</title>
        <authorList>
            <person name="Hosaka A.J."/>
        </authorList>
    </citation>
    <scope>NUCLEOTIDE SEQUENCE [LARGE SCALE GENOMIC DNA]</scope>
    <source>
        <tissue evidence="2">Young leaves</tissue>
    </source>
</reference>
<name>A0AAN8Y998_SOLBU</name>
<comment type="caution">
    <text evidence="2">The sequence shown here is derived from an EMBL/GenBank/DDBJ whole genome shotgun (WGS) entry which is preliminary data.</text>
</comment>
<protein>
    <submittedName>
        <fullName evidence="2">Uncharacterized protein</fullName>
    </submittedName>
</protein>
<accession>A0AAN8Y998</accession>
<organism evidence="2 3">
    <name type="scientific">Solanum bulbocastanum</name>
    <name type="common">Wild potato</name>
    <dbReference type="NCBI Taxonomy" id="147425"/>
    <lineage>
        <taxon>Eukaryota</taxon>
        <taxon>Viridiplantae</taxon>
        <taxon>Streptophyta</taxon>
        <taxon>Embryophyta</taxon>
        <taxon>Tracheophyta</taxon>
        <taxon>Spermatophyta</taxon>
        <taxon>Magnoliopsida</taxon>
        <taxon>eudicotyledons</taxon>
        <taxon>Gunneridae</taxon>
        <taxon>Pentapetalae</taxon>
        <taxon>asterids</taxon>
        <taxon>lamiids</taxon>
        <taxon>Solanales</taxon>
        <taxon>Solanaceae</taxon>
        <taxon>Solanoideae</taxon>
        <taxon>Solaneae</taxon>
        <taxon>Solanum</taxon>
    </lineage>
</organism>